<dbReference type="OrthoDB" id="425014at2759"/>
<feature type="region of interest" description="Disordered" evidence="1">
    <location>
        <begin position="230"/>
        <end position="254"/>
    </location>
</feature>
<evidence type="ECO:0008006" key="4">
    <source>
        <dbReference type="Google" id="ProtNLM"/>
    </source>
</evidence>
<accession>A0A075A2R7</accession>
<reference evidence="2 3" key="1">
    <citation type="submission" date="2013-11" db="EMBL/GenBank/DDBJ databases">
        <title>Opisthorchis viverrini - life in the bile duct.</title>
        <authorList>
            <person name="Young N.D."/>
            <person name="Nagarajan N."/>
            <person name="Lin S.J."/>
            <person name="Korhonen P.K."/>
            <person name="Jex A.R."/>
            <person name="Hall R.S."/>
            <person name="Safavi-Hemami H."/>
            <person name="Kaewkong W."/>
            <person name="Bertrand D."/>
            <person name="Gao S."/>
            <person name="Seet Q."/>
            <person name="Wongkham S."/>
            <person name="Teh B.T."/>
            <person name="Wongkham C."/>
            <person name="Intapan P.M."/>
            <person name="Maleewong W."/>
            <person name="Yang X."/>
            <person name="Hu M."/>
            <person name="Wang Z."/>
            <person name="Hofmann A."/>
            <person name="Sternberg P.W."/>
            <person name="Tan P."/>
            <person name="Wang J."/>
            <person name="Gasser R.B."/>
        </authorList>
    </citation>
    <scope>NUCLEOTIDE SEQUENCE [LARGE SCALE GENOMIC DNA]</scope>
</reference>
<dbReference type="Proteomes" id="UP000054324">
    <property type="component" value="Unassembled WGS sequence"/>
</dbReference>
<dbReference type="STRING" id="6198.A0A075A2R7"/>
<protein>
    <recommendedName>
        <fullName evidence="4">Reverse transcriptase domain-containing protein</fullName>
    </recommendedName>
</protein>
<sequence>MRQTLDGFQNPGVQIVAGGSPADLEYADDIALIFEDHSEAQTLLNKLTAIIPSFGMGLAPSTCKVLLQNVPSANISLTIQGELLEIVGNFTYLGSCISSDGIVSDEVSARISKARITFANLRHLWRQKGISLDLKGRVYQATSPKLHGLRPLLLWRDIRSGVPNNATRWITALHRLLDLLCSTEERINAHLSTIKSRRKPTPQSFQWHKEPGEELMREARKPGSNISLIRGGAHSINQSTKSIGRRRDTNRYNG</sequence>
<feature type="compositionally biased region" description="Basic and acidic residues" evidence="1">
    <location>
        <begin position="245"/>
        <end position="254"/>
    </location>
</feature>
<gene>
    <name evidence="2" type="ORF">T265_01422</name>
</gene>
<organism evidence="2 3">
    <name type="scientific">Opisthorchis viverrini</name>
    <name type="common">Southeast Asian liver fluke</name>
    <dbReference type="NCBI Taxonomy" id="6198"/>
    <lineage>
        <taxon>Eukaryota</taxon>
        <taxon>Metazoa</taxon>
        <taxon>Spiralia</taxon>
        <taxon>Lophotrochozoa</taxon>
        <taxon>Platyhelminthes</taxon>
        <taxon>Trematoda</taxon>
        <taxon>Digenea</taxon>
        <taxon>Opisthorchiida</taxon>
        <taxon>Opisthorchiata</taxon>
        <taxon>Opisthorchiidae</taxon>
        <taxon>Opisthorchis</taxon>
    </lineage>
</organism>
<dbReference type="RefSeq" id="XP_009163712.1">
    <property type="nucleotide sequence ID" value="XM_009165448.1"/>
</dbReference>
<dbReference type="EMBL" id="KL596633">
    <property type="protein sequence ID" value="KER32547.1"/>
    <property type="molecule type" value="Genomic_DNA"/>
</dbReference>
<dbReference type="CTD" id="20315610"/>
<dbReference type="KEGG" id="ovi:T265_01422"/>
<dbReference type="AlphaFoldDB" id="A0A075A2R7"/>
<name>A0A075A2R7_OPIVI</name>
<dbReference type="PANTHER" id="PTHR47027:SF20">
    <property type="entry name" value="REVERSE TRANSCRIPTASE-LIKE PROTEIN WITH RNA-DIRECTED DNA POLYMERASE DOMAIN"/>
    <property type="match status" value="1"/>
</dbReference>
<dbReference type="GeneID" id="20315610"/>
<dbReference type="PANTHER" id="PTHR47027">
    <property type="entry name" value="REVERSE TRANSCRIPTASE DOMAIN-CONTAINING PROTEIN"/>
    <property type="match status" value="1"/>
</dbReference>
<keyword evidence="3" id="KW-1185">Reference proteome</keyword>
<evidence type="ECO:0000256" key="1">
    <source>
        <dbReference type="SAM" id="MobiDB-lite"/>
    </source>
</evidence>
<evidence type="ECO:0000313" key="2">
    <source>
        <dbReference type="EMBL" id="KER32547.1"/>
    </source>
</evidence>
<evidence type="ECO:0000313" key="3">
    <source>
        <dbReference type="Proteomes" id="UP000054324"/>
    </source>
</evidence>
<proteinExistence type="predicted"/>